<dbReference type="EMBL" id="JAWDJW010003707">
    <property type="protein sequence ID" value="KAK3076662.1"/>
    <property type="molecule type" value="Genomic_DNA"/>
</dbReference>
<protein>
    <submittedName>
        <fullName evidence="1">Uncharacterized protein</fullName>
    </submittedName>
</protein>
<feature type="non-terminal residue" evidence="1">
    <location>
        <position position="266"/>
    </location>
</feature>
<comment type="caution">
    <text evidence="1">The sequence shown here is derived from an EMBL/GenBank/DDBJ whole genome shotgun (WGS) entry which is preliminary data.</text>
</comment>
<evidence type="ECO:0000313" key="1">
    <source>
        <dbReference type="EMBL" id="KAK3076662.1"/>
    </source>
</evidence>
<keyword evidence="2" id="KW-1185">Reference proteome</keyword>
<dbReference type="Proteomes" id="UP001186974">
    <property type="component" value="Unassembled WGS sequence"/>
</dbReference>
<accession>A0ACC3DJK4</accession>
<sequence>MTLTPLRPDTRYQYSISTDHTGYFITAPARGQVSRRNDNKYTFLTSSCIKPRVPYSPLHHALHISGFKHLSTWIPNLKAHFMLFLGDFIYIDVPQRLGSDASTYRTNYRQIYASPDWPAVSDNLPWIHVLDDHEIANDWDGNTTDPYPAAADPWHHYQTSVNPPPTRSGATWFSFTQGPAQFFLMDTRTYRSPEFSATAGDSSKTMLGASQLSDLLSFLRTPPPHGVHWKIVASSIPFTKNWRFGDNDTWAGYAAERQRILEAMWD</sequence>
<gene>
    <name evidence="1" type="ORF">LTS18_012405</name>
</gene>
<organism evidence="1 2">
    <name type="scientific">Coniosporium uncinatum</name>
    <dbReference type="NCBI Taxonomy" id="93489"/>
    <lineage>
        <taxon>Eukaryota</taxon>
        <taxon>Fungi</taxon>
        <taxon>Dikarya</taxon>
        <taxon>Ascomycota</taxon>
        <taxon>Pezizomycotina</taxon>
        <taxon>Dothideomycetes</taxon>
        <taxon>Dothideomycetes incertae sedis</taxon>
        <taxon>Coniosporium</taxon>
    </lineage>
</organism>
<evidence type="ECO:0000313" key="2">
    <source>
        <dbReference type="Proteomes" id="UP001186974"/>
    </source>
</evidence>
<name>A0ACC3DJK4_9PEZI</name>
<proteinExistence type="predicted"/>
<reference evidence="1" key="1">
    <citation type="submission" date="2024-09" db="EMBL/GenBank/DDBJ databases">
        <title>Black Yeasts Isolated from many extreme environments.</title>
        <authorList>
            <person name="Coleine C."/>
            <person name="Stajich J.E."/>
            <person name="Selbmann L."/>
        </authorList>
    </citation>
    <scope>NUCLEOTIDE SEQUENCE</scope>
    <source>
        <strain evidence="1">CCFEE 5737</strain>
    </source>
</reference>